<reference evidence="2" key="2">
    <citation type="submission" date="2020-06" db="EMBL/GenBank/DDBJ databases">
        <title>Helianthus annuus Genome sequencing and assembly Release 2.</title>
        <authorList>
            <person name="Gouzy J."/>
            <person name="Langlade N."/>
            <person name="Munos S."/>
        </authorList>
    </citation>
    <scope>NUCLEOTIDE SEQUENCE</scope>
    <source>
        <tissue evidence="2">Leaves</tissue>
    </source>
</reference>
<reference evidence="2" key="1">
    <citation type="journal article" date="2017" name="Nature">
        <title>The sunflower genome provides insights into oil metabolism, flowering and Asterid evolution.</title>
        <authorList>
            <person name="Badouin H."/>
            <person name="Gouzy J."/>
            <person name="Grassa C.J."/>
            <person name="Murat F."/>
            <person name="Staton S.E."/>
            <person name="Cottret L."/>
            <person name="Lelandais-Briere C."/>
            <person name="Owens G.L."/>
            <person name="Carrere S."/>
            <person name="Mayjonade B."/>
            <person name="Legrand L."/>
            <person name="Gill N."/>
            <person name="Kane N.C."/>
            <person name="Bowers J.E."/>
            <person name="Hubner S."/>
            <person name="Bellec A."/>
            <person name="Berard A."/>
            <person name="Berges H."/>
            <person name="Blanchet N."/>
            <person name="Boniface M.C."/>
            <person name="Brunel D."/>
            <person name="Catrice O."/>
            <person name="Chaidir N."/>
            <person name="Claudel C."/>
            <person name="Donnadieu C."/>
            <person name="Faraut T."/>
            <person name="Fievet G."/>
            <person name="Helmstetter N."/>
            <person name="King M."/>
            <person name="Knapp S.J."/>
            <person name="Lai Z."/>
            <person name="Le Paslier M.C."/>
            <person name="Lippi Y."/>
            <person name="Lorenzon L."/>
            <person name="Mandel J.R."/>
            <person name="Marage G."/>
            <person name="Marchand G."/>
            <person name="Marquand E."/>
            <person name="Bret-Mestries E."/>
            <person name="Morien E."/>
            <person name="Nambeesan S."/>
            <person name="Nguyen T."/>
            <person name="Pegot-Espagnet P."/>
            <person name="Pouilly N."/>
            <person name="Raftis F."/>
            <person name="Sallet E."/>
            <person name="Schiex T."/>
            <person name="Thomas J."/>
            <person name="Vandecasteele C."/>
            <person name="Vares D."/>
            <person name="Vear F."/>
            <person name="Vautrin S."/>
            <person name="Crespi M."/>
            <person name="Mangin B."/>
            <person name="Burke J.M."/>
            <person name="Salse J."/>
            <person name="Munos S."/>
            <person name="Vincourt P."/>
            <person name="Rieseberg L.H."/>
            <person name="Langlade N.B."/>
        </authorList>
    </citation>
    <scope>NUCLEOTIDE SEQUENCE</scope>
    <source>
        <tissue evidence="2">Leaves</tissue>
    </source>
</reference>
<dbReference type="Gramene" id="mRNA:HanXRQr2_Chr04g0169201">
    <property type="protein sequence ID" value="mRNA:HanXRQr2_Chr04g0169201"/>
    <property type="gene ID" value="HanXRQr2_Chr04g0169201"/>
</dbReference>
<name>A0A9K3J8U9_HELAN</name>
<comment type="caution">
    <text evidence="2">The sequence shown here is derived from an EMBL/GenBank/DDBJ whole genome shotgun (WGS) entry which is preliminary data.</text>
</comment>
<dbReference type="EMBL" id="MNCJ02000319">
    <property type="protein sequence ID" value="KAF5810421.1"/>
    <property type="molecule type" value="Genomic_DNA"/>
</dbReference>
<sequence>MGYLVIGCEQIEKLKNKLAVKKENQKAANVEEIIESEKNQVISAHQEKPKLDESTELSQNGEVKEQSSSTNETSGSEPVYSEAKIEEEVRIVEEQVKEILAFKIENEADDKKDS</sequence>
<gene>
    <name evidence="2" type="ORF">HanXRQr2_Chr04g0169201</name>
</gene>
<dbReference type="Proteomes" id="UP000215914">
    <property type="component" value="Unassembled WGS sequence"/>
</dbReference>
<keyword evidence="3" id="KW-1185">Reference proteome</keyword>
<feature type="region of interest" description="Disordered" evidence="1">
    <location>
        <begin position="38"/>
        <end position="84"/>
    </location>
</feature>
<dbReference type="AlphaFoldDB" id="A0A9K3J8U9"/>
<proteinExistence type="predicted"/>
<evidence type="ECO:0000313" key="2">
    <source>
        <dbReference type="EMBL" id="KAF5810421.1"/>
    </source>
</evidence>
<evidence type="ECO:0000313" key="3">
    <source>
        <dbReference type="Proteomes" id="UP000215914"/>
    </source>
</evidence>
<organism evidence="2 3">
    <name type="scientific">Helianthus annuus</name>
    <name type="common">Common sunflower</name>
    <dbReference type="NCBI Taxonomy" id="4232"/>
    <lineage>
        <taxon>Eukaryota</taxon>
        <taxon>Viridiplantae</taxon>
        <taxon>Streptophyta</taxon>
        <taxon>Embryophyta</taxon>
        <taxon>Tracheophyta</taxon>
        <taxon>Spermatophyta</taxon>
        <taxon>Magnoliopsida</taxon>
        <taxon>eudicotyledons</taxon>
        <taxon>Gunneridae</taxon>
        <taxon>Pentapetalae</taxon>
        <taxon>asterids</taxon>
        <taxon>campanulids</taxon>
        <taxon>Asterales</taxon>
        <taxon>Asteraceae</taxon>
        <taxon>Asteroideae</taxon>
        <taxon>Heliantheae alliance</taxon>
        <taxon>Heliantheae</taxon>
        <taxon>Helianthus</taxon>
    </lineage>
</organism>
<accession>A0A9K3J8U9</accession>
<feature type="compositionally biased region" description="Polar residues" evidence="1">
    <location>
        <begin position="56"/>
        <end position="76"/>
    </location>
</feature>
<evidence type="ECO:0000256" key="1">
    <source>
        <dbReference type="SAM" id="MobiDB-lite"/>
    </source>
</evidence>
<protein>
    <submittedName>
        <fullName evidence="2">Uncharacterized protein</fullName>
    </submittedName>
</protein>